<gene>
    <name evidence="1" type="ORF">HD596_008393</name>
</gene>
<name>A0A7W9GD69_9ACTN</name>
<keyword evidence="2" id="KW-1185">Reference proteome</keyword>
<sequence length="40" mass="4459">MEGDPPDESDFDDFLCAYANNGHTVMTEEGAAWLLDRLPD</sequence>
<dbReference type="EMBL" id="JACHMB010000001">
    <property type="protein sequence ID" value="MBB5781637.1"/>
    <property type="molecule type" value="Genomic_DNA"/>
</dbReference>
<evidence type="ECO:0000313" key="1">
    <source>
        <dbReference type="EMBL" id="MBB5781637.1"/>
    </source>
</evidence>
<proteinExistence type="predicted"/>
<accession>A0A7W9GD69</accession>
<dbReference type="RefSeq" id="WP_281398300.1">
    <property type="nucleotide sequence ID" value="NZ_JACHMB010000001.1"/>
</dbReference>
<comment type="caution">
    <text evidence="1">The sequence shown here is derived from an EMBL/GenBank/DDBJ whole genome shotgun (WGS) entry which is preliminary data.</text>
</comment>
<evidence type="ECO:0000313" key="2">
    <source>
        <dbReference type="Proteomes" id="UP000579153"/>
    </source>
</evidence>
<protein>
    <submittedName>
        <fullName evidence="1">Uncharacterized protein</fullName>
    </submittedName>
</protein>
<organism evidence="1 2">
    <name type="scientific">Nonomuraea jabiensis</name>
    <dbReference type="NCBI Taxonomy" id="882448"/>
    <lineage>
        <taxon>Bacteria</taxon>
        <taxon>Bacillati</taxon>
        <taxon>Actinomycetota</taxon>
        <taxon>Actinomycetes</taxon>
        <taxon>Streptosporangiales</taxon>
        <taxon>Streptosporangiaceae</taxon>
        <taxon>Nonomuraea</taxon>
    </lineage>
</organism>
<dbReference type="AlphaFoldDB" id="A0A7W9GD69"/>
<dbReference type="Proteomes" id="UP000579153">
    <property type="component" value="Unassembled WGS sequence"/>
</dbReference>
<reference evidence="1 2" key="1">
    <citation type="submission" date="2020-08" db="EMBL/GenBank/DDBJ databases">
        <title>Sequencing the genomes of 1000 actinobacteria strains.</title>
        <authorList>
            <person name="Klenk H.-P."/>
        </authorList>
    </citation>
    <scope>NUCLEOTIDE SEQUENCE [LARGE SCALE GENOMIC DNA]</scope>
    <source>
        <strain evidence="1 2">DSM 45507</strain>
    </source>
</reference>